<dbReference type="Pfam" id="PF00583">
    <property type="entry name" value="Acetyltransf_1"/>
    <property type="match status" value="1"/>
</dbReference>
<feature type="region of interest" description="Disordered" evidence="3">
    <location>
        <begin position="120"/>
        <end position="168"/>
    </location>
</feature>
<dbReference type="SUPFAM" id="SSF55729">
    <property type="entry name" value="Acyl-CoA N-acyltransferases (Nat)"/>
    <property type="match status" value="1"/>
</dbReference>
<feature type="domain" description="N-acetyltransferase" evidence="4">
    <location>
        <begin position="1"/>
        <end position="138"/>
    </location>
</feature>
<evidence type="ECO:0000313" key="5">
    <source>
        <dbReference type="EMBL" id="MDM7887229.1"/>
    </source>
</evidence>
<comment type="caution">
    <text evidence="5">The sequence shown here is derived from an EMBL/GenBank/DDBJ whole genome shotgun (WGS) entry which is preliminary data.</text>
</comment>
<dbReference type="Gene3D" id="3.40.630.30">
    <property type="match status" value="1"/>
</dbReference>
<accession>A0ABT7TCC2</accession>
<evidence type="ECO:0000259" key="4">
    <source>
        <dbReference type="PROSITE" id="PS51186"/>
    </source>
</evidence>
<dbReference type="RefSeq" id="WP_289468971.1">
    <property type="nucleotide sequence ID" value="NZ_JAUCMM010000001.1"/>
</dbReference>
<evidence type="ECO:0000313" key="6">
    <source>
        <dbReference type="Proteomes" id="UP001235720"/>
    </source>
</evidence>
<dbReference type="InterPro" id="IPR000182">
    <property type="entry name" value="GNAT_dom"/>
</dbReference>
<keyword evidence="2 5" id="KW-0012">Acyltransferase</keyword>
<dbReference type="EMBL" id="JAUCMM010000001">
    <property type="protein sequence ID" value="MDM7887229.1"/>
    <property type="molecule type" value="Genomic_DNA"/>
</dbReference>
<evidence type="ECO:0000256" key="2">
    <source>
        <dbReference type="ARBA" id="ARBA00023315"/>
    </source>
</evidence>
<reference evidence="5 6" key="1">
    <citation type="submission" date="2023-06" db="EMBL/GenBank/DDBJ databases">
        <authorList>
            <person name="Feng G."/>
            <person name="Li J."/>
            <person name="Zhu H."/>
        </authorList>
    </citation>
    <scope>NUCLEOTIDE SEQUENCE [LARGE SCALE GENOMIC DNA]</scope>
    <source>
        <strain evidence="5 6">RHCJP20</strain>
    </source>
</reference>
<proteinExistence type="predicted"/>
<keyword evidence="1 5" id="KW-0808">Transferase</keyword>
<dbReference type="Proteomes" id="UP001235720">
    <property type="component" value="Unassembled WGS sequence"/>
</dbReference>
<protein>
    <submittedName>
        <fullName evidence="5">GNAT family N-acetyltransferase</fullName>
        <ecNumber evidence="5">2.3.1.-</ecNumber>
    </submittedName>
</protein>
<dbReference type="PROSITE" id="PS51186">
    <property type="entry name" value="GNAT"/>
    <property type="match status" value="1"/>
</dbReference>
<keyword evidence="6" id="KW-1185">Reference proteome</keyword>
<gene>
    <name evidence="5" type="ORF">QUG98_02075</name>
</gene>
<dbReference type="PANTHER" id="PTHR43626">
    <property type="entry name" value="ACYL-COA N-ACYLTRANSFERASE"/>
    <property type="match status" value="1"/>
</dbReference>
<sequence>MQYSSTPPTAAEFRALYDETGWGAWDLERFDRALAGSWVVCSARDEVGRLVGIERLISDGALHAFVTEMIVSEGVRGKGVGGEVLARLVAEARRRGVEDVQLFAARGRATFSEQHGFVRRHEDGPGMDLDTALATSATGGWGDGDASGVGGGGSGDGGRNGDGPVSRR</sequence>
<dbReference type="PANTHER" id="PTHR43626:SF4">
    <property type="entry name" value="GCN5-RELATED N-ACETYLTRANSFERASE 2, CHLOROPLASTIC"/>
    <property type="match status" value="1"/>
</dbReference>
<dbReference type="GO" id="GO:0016746">
    <property type="term" value="F:acyltransferase activity"/>
    <property type="evidence" value="ECO:0007669"/>
    <property type="project" value="UniProtKB-KW"/>
</dbReference>
<feature type="compositionally biased region" description="Gly residues" evidence="3">
    <location>
        <begin position="139"/>
        <end position="161"/>
    </location>
</feature>
<dbReference type="EC" id="2.3.1.-" evidence="5"/>
<evidence type="ECO:0000256" key="3">
    <source>
        <dbReference type="SAM" id="MobiDB-lite"/>
    </source>
</evidence>
<dbReference type="InterPro" id="IPR016181">
    <property type="entry name" value="Acyl_CoA_acyltransferase"/>
</dbReference>
<evidence type="ECO:0000256" key="1">
    <source>
        <dbReference type="ARBA" id="ARBA00022679"/>
    </source>
</evidence>
<name>A0ABT7TCC2_9MICO</name>
<dbReference type="CDD" id="cd04301">
    <property type="entry name" value="NAT_SF"/>
    <property type="match status" value="1"/>
</dbReference>
<organism evidence="5 6">
    <name type="scientific">Curtobacterium subtropicum</name>
    <dbReference type="NCBI Taxonomy" id="3055138"/>
    <lineage>
        <taxon>Bacteria</taxon>
        <taxon>Bacillati</taxon>
        <taxon>Actinomycetota</taxon>
        <taxon>Actinomycetes</taxon>
        <taxon>Micrococcales</taxon>
        <taxon>Microbacteriaceae</taxon>
        <taxon>Curtobacterium</taxon>
    </lineage>
</organism>
<dbReference type="InterPro" id="IPR045039">
    <property type="entry name" value="NSI-like"/>
</dbReference>